<comment type="caution">
    <text evidence="1">The sequence shown here is derived from an EMBL/GenBank/DDBJ whole genome shotgun (WGS) entry which is preliminary data.</text>
</comment>
<reference evidence="1 2" key="1">
    <citation type="submission" date="2016-02" db="EMBL/GenBank/DDBJ databases">
        <title>Genome analysis of coral dinoflagellate symbionts highlights evolutionary adaptations to a symbiotic lifestyle.</title>
        <authorList>
            <person name="Aranda M."/>
            <person name="Li Y."/>
            <person name="Liew Y.J."/>
            <person name="Baumgarten S."/>
            <person name="Simakov O."/>
            <person name="Wilson M."/>
            <person name="Piel J."/>
            <person name="Ashoor H."/>
            <person name="Bougouffa S."/>
            <person name="Bajic V.B."/>
            <person name="Ryu T."/>
            <person name="Ravasi T."/>
            <person name="Bayer T."/>
            <person name="Micklem G."/>
            <person name="Kim H."/>
            <person name="Bhak J."/>
            <person name="Lajeunesse T.C."/>
            <person name="Voolstra C.R."/>
        </authorList>
    </citation>
    <scope>NUCLEOTIDE SEQUENCE [LARGE SCALE GENOMIC DNA]</scope>
    <source>
        <strain evidence="1 2">CCMP2467</strain>
    </source>
</reference>
<dbReference type="EMBL" id="LSRX01000773">
    <property type="protein sequence ID" value="OLP89212.1"/>
    <property type="molecule type" value="Genomic_DNA"/>
</dbReference>
<protein>
    <submittedName>
        <fullName evidence="1">Uncharacterized protein</fullName>
    </submittedName>
</protein>
<dbReference type="AlphaFoldDB" id="A0A1Q9D218"/>
<proteinExistence type="predicted"/>
<accession>A0A1Q9D218</accession>
<gene>
    <name evidence="1" type="ORF">AK812_SmicGene29361</name>
</gene>
<keyword evidence="2" id="KW-1185">Reference proteome</keyword>
<organism evidence="1 2">
    <name type="scientific">Symbiodinium microadriaticum</name>
    <name type="common">Dinoflagellate</name>
    <name type="synonym">Zooxanthella microadriatica</name>
    <dbReference type="NCBI Taxonomy" id="2951"/>
    <lineage>
        <taxon>Eukaryota</taxon>
        <taxon>Sar</taxon>
        <taxon>Alveolata</taxon>
        <taxon>Dinophyceae</taxon>
        <taxon>Suessiales</taxon>
        <taxon>Symbiodiniaceae</taxon>
        <taxon>Symbiodinium</taxon>
    </lineage>
</organism>
<name>A0A1Q9D218_SYMMI</name>
<sequence length="185" mass="19834">MSRETSSSEGHSCWEDLDKLGPAPASIALCEKSESSSGAWLGRGADRCAAGGQPPLLLVLEVLKMRQPNQQPPPLPVSQRMLDVTSIIGSFGIHNVRAFPLGDSFCNTPSSDNALYASDSHWTYIGDTHCPAYVASTAGATSSHVGSHWDRDNDAISGHCHCLDYYQGIARHQSILTIARLTINA</sequence>
<evidence type="ECO:0000313" key="1">
    <source>
        <dbReference type="EMBL" id="OLP89212.1"/>
    </source>
</evidence>
<dbReference type="Proteomes" id="UP000186817">
    <property type="component" value="Unassembled WGS sequence"/>
</dbReference>
<evidence type="ECO:0000313" key="2">
    <source>
        <dbReference type="Proteomes" id="UP000186817"/>
    </source>
</evidence>